<dbReference type="SMART" id="SM00615">
    <property type="entry name" value="EPH_lbd"/>
    <property type="match status" value="1"/>
</dbReference>
<dbReference type="InterPro" id="IPR001090">
    <property type="entry name" value="Ephrin_rcpt_lig-bd_dom"/>
</dbReference>
<dbReference type="FunFam" id="2.10.50.10:FF:000001">
    <property type="entry name" value="Ephrin type-A receptor 5"/>
    <property type="match status" value="1"/>
</dbReference>
<dbReference type="PANTHER" id="PTHR46877">
    <property type="entry name" value="EPH RECEPTOR A5"/>
    <property type="match status" value="1"/>
</dbReference>
<sequence>SLLDTARDFSGSWNNWVVNRKDGCLSSPRSLPSVSGFLRTQRGTSRTPAWRTAWSTPCAKLSQTRPSSSGCAAPFIDCRDARSVSVELRFTTRTCAKHPRPDGLKRCKETLDLMVLHSSGSSADAALAANLSDTFFTKAYTVAPDVKWDRNPAQNQMRSIINTKVFTFEVQRKGMYIALRDTGSCVSLLQVRVYFMACPQTVANLTVFDRTPAPHHSADDLRSVDLRTVRGRCVDGGELRGGPAPSRICRFNGQWFDVYNSGHCVCRAGRFGQAGASCDPCPPNSYKPLAGAGACKKCPANSLSEMSGSKICGCRPGYYRSPQLDGPGDACT</sequence>
<feature type="domain" description="Eph LBD" evidence="9">
    <location>
        <begin position="1"/>
        <end position="203"/>
    </location>
</feature>
<dbReference type="PANTHER" id="PTHR46877:SF14">
    <property type="entry name" value="RECEPTOR PROTEIN-TYROSINE KINASE"/>
    <property type="match status" value="1"/>
</dbReference>
<evidence type="ECO:0000256" key="4">
    <source>
        <dbReference type="ARBA" id="ARBA00022741"/>
    </source>
</evidence>
<dbReference type="SMART" id="SM01411">
    <property type="entry name" value="Ephrin_rec_like"/>
    <property type="match status" value="1"/>
</dbReference>
<dbReference type="WBParaSite" id="maker-uti_cns_0018669-snap-gene-0.2-mRNA-1">
    <property type="protein sequence ID" value="maker-uti_cns_0018669-snap-gene-0.2-mRNA-1"/>
    <property type="gene ID" value="maker-uti_cns_0018669-snap-gene-0.2"/>
</dbReference>
<evidence type="ECO:0000313" key="10">
    <source>
        <dbReference type="Proteomes" id="UP000095280"/>
    </source>
</evidence>
<dbReference type="SUPFAM" id="SSF57184">
    <property type="entry name" value="Growth factor receptor domain"/>
    <property type="match status" value="1"/>
</dbReference>
<reference evidence="11" key="1">
    <citation type="submission" date="2016-11" db="UniProtKB">
        <authorList>
            <consortium name="WormBaseParasite"/>
        </authorList>
    </citation>
    <scope>IDENTIFICATION</scope>
</reference>
<dbReference type="Gene3D" id="2.60.120.260">
    <property type="entry name" value="Galactose-binding domain-like"/>
    <property type="match status" value="1"/>
</dbReference>
<evidence type="ECO:0000256" key="5">
    <source>
        <dbReference type="ARBA" id="ARBA00022840"/>
    </source>
</evidence>
<evidence type="ECO:0000256" key="8">
    <source>
        <dbReference type="ARBA" id="ARBA00023170"/>
    </source>
</evidence>
<dbReference type="InterPro" id="IPR009030">
    <property type="entry name" value="Growth_fac_rcpt_cys_sf"/>
</dbReference>
<dbReference type="GO" id="GO:0005886">
    <property type="term" value="C:plasma membrane"/>
    <property type="evidence" value="ECO:0007669"/>
    <property type="project" value="TreeGrafter"/>
</dbReference>
<protein>
    <submittedName>
        <fullName evidence="11">Eph LBD domain-containing protein</fullName>
    </submittedName>
</protein>
<dbReference type="InterPro" id="IPR008979">
    <property type="entry name" value="Galactose-bd-like_sf"/>
</dbReference>
<evidence type="ECO:0000256" key="3">
    <source>
        <dbReference type="ARBA" id="ARBA00022737"/>
    </source>
</evidence>
<evidence type="ECO:0000256" key="7">
    <source>
        <dbReference type="ARBA" id="ARBA00023136"/>
    </source>
</evidence>
<keyword evidence="5" id="KW-0067">ATP-binding</keyword>
<accession>A0A1I8IXD5</accession>
<dbReference type="SUPFAM" id="SSF49785">
    <property type="entry name" value="Galactose-binding domain-like"/>
    <property type="match status" value="1"/>
</dbReference>
<dbReference type="Gene3D" id="2.60.40.1770">
    <property type="entry name" value="ephrin a2 ectodomain"/>
    <property type="match status" value="1"/>
</dbReference>
<dbReference type="AlphaFoldDB" id="A0A1I8IXD5"/>
<evidence type="ECO:0000256" key="2">
    <source>
        <dbReference type="ARBA" id="ARBA00022692"/>
    </source>
</evidence>
<dbReference type="Pfam" id="PF07699">
    <property type="entry name" value="Ephrin_rec_like"/>
    <property type="match status" value="1"/>
</dbReference>
<dbReference type="PROSITE" id="PS51550">
    <property type="entry name" value="EPH_LBD"/>
    <property type="match status" value="1"/>
</dbReference>
<evidence type="ECO:0000256" key="1">
    <source>
        <dbReference type="ARBA" id="ARBA00004167"/>
    </source>
</evidence>
<proteinExistence type="predicted"/>
<keyword evidence="3" id="KW-0677">Repeat</keyword>
<dbReference type="GO" id="GO:0005524">
    <property type="term" value="F:ATP binding"/>
    <property type="evidence" value="ECO:0007669"/>
    <property type="project" value="UniProtKB-KW"/>
</dbReference>
<dbReference type="Pfam" id="PF01404">
    <property type="entry name" value="Ephrin_lbd"/>
    <property type="match status" value="1"/>
</dbReference>
<keyword evidence="4" id="KW-0547">Nucleotide-binding</keyword>
<keyword evidence="7" id="KW-0472">Membrane</keyword>
<dbReference type="InterPro" id="IPR011641">
    <property type="entry name" value="Tyr-kin_ephrin_A/B_rcpt-like"/>
</dbReference>
<evidence type="ECO:0000256" key="6">
    <source>
        <dbReference type="ARBA" id="ARBA00022989"/>
    </source>
</evidence>
<dbReference type="Gene3D" id="2.10.50.10">
    <property type="entry name" value="Tumor Necrosis Factor Receptor, subunit A, domain 2"/>
    <property type="match status" value="1"/>
</dbReference>
<evidence type="ECO:0000259" key="9">
    <source>
        <dbReference type="PROSITE" id="PS51550"/>
    </source>
</evidence>
<dbReference type="Proteomes" id="UP000095280">
    <property type="component" value="Unplaced"/>
</dbReference>
<dbReference type="Pfam" id="PF25599">
    <property type="entry name" value="Ephrin_CRD"/>
    <property type="match status" value="1"/>
</dbReference>
<keyword evidence="2" id="KW-0812">Transmembrane</keyword>
<organism evidence="10 11">
    <name type="scientific">Macrostomum lignano</name>
    <dbReference type="NCBI Taxonomy" id="282301"/>
    <lineage>
        <taxon>Eukaryota</taxon>
        <taxon>Metazoa</taxon>
        <taxon>Spiralia</taxon>
        <taxon>Lophotrochozoa</taxon>
        <taxon>Platyhelminthes</taxon>
        <taxon>Rhabditophora</taxon>
        <taxon>Macrostomorpha</taxon>
        <taxon>Macrostomida</taxon>
        <taxon>Macrostomidae</taxon>
        <taxon>Macrostomum</taxon>
    </lineage>
</organism>
<keyword evidence="6" id="KW-1133">Transmembrane helix</keyword>
<keyword evidence="8" id="KW-0675">Receptor</keyword>
<evidence type="ECO:0000313" key="11">
    <source>
        <dbReference type="WBParaSite" id="maker-uti_cns_0018669-snap-gene-0.2-mRNA-1"/>
    </source>
</evidence>
<dbReference type="InterPro" id="IPR050449">
    <property type="entry name" value="Ephrin_rcpt_TKs"/>
</dbReference>
<comment type="subcellular location">
    <subcellularLocation>
        <location evidence="1">Membrane</location>
        <topology evidence="1">Single-pass membrane protein</topology>
    </subcellularLocation>
</comment>
<name>A0A1I8IXD5_9PLAT</name>
<keyword evidence="10" id="KW-1185">Reference proteome</keyword>